<feature type="domain" description="FAD-binding" evidence="4">
    <location>
        <begin position="17"/>
        <end position="255"/>
    </location>
</feature>
<dbReference type="InterPro" id="IPR036188">
    <property type="entry name" value="FAD/NAD-bd_sf"/>
</dbReference>
<dbReference type="PANTHER" id="PTHR45934:SF9">
    <property type="entry name" value="FAD_NAD(P)-BINDING OXIDOREDUCTASE FAMILY PROTEIN"/>
    <property type="match status" value="1"/>
</dbReference>
<comment type="caution">
    <text evidence="5">The sequence shown here is derived from an EMBL/GenBank/DDBJ whole genome shotgun (WGS) entry which is preliminary data.</text>
</comment>
<comment type="similarity">
    <text evidence="3">Belongs to the 3-hydroxybenzoate 6-hydroxylase family.</text>
</comment>
<evidence type="ECO:0000259" key="4">
    <source>
        <dbReference type="Pfam" id="PF01494"/>
    </source>
</evidence>
<dbReference type="PRINTS" id="PR00420">
    <property type="entry name" value="RNGMNOXGNASE"/>
</dbReference>
<evidence type="ECO:0000256" key="3">
    <source>
        <dbReference type="ARBA" id="ARBA00024018"/>
    </source>
</evidence>
<evidence type="ECO:0000313" key="5">
    <source>
        <dbReference type="EMBL" id="KAK9716317.1"/>
    </source>
</evidence>
<dbReference type="AlphaFoldDB" id="A0AAW1KEG4"/>
<dbReference type="Proteomes" id="UP001443914">
    <property type="component" value="Unassembled WGS sequence"/>
</dbReference>
<evidence type="ECO:0000313" key="6">
    <source>
        <dbReference type="Proteomes" id="UP001443914"/>
    </source>
</evidence>
<dbReference type="SUPFAM" id="SSF51905">
    <property type="entry name" value="FAD/NAD(P)-binding domain"/>
    <property type="match status" value="1"/>
</dbReference>
<sequence length="310" mass="33893">MGRYNSQELRSVEKGALLRTLANKLPQNSIQFSSKLANISRDDTTGENKLVLTDGSLISAKVVIGSDGARSPIARWMGFPEPKYAGHCAFRGLACYLGGRRDFPRVNYIYGRGLRAGFVPVSSTTVYWFICYNSSTSPESKVTDPTQLKRRARDLVQNWPSELLNVIDDTPNDMIIRSPIEDRWLWPMLTPPVSKGKVVLVGDAWHPMTPNLGLGGCCALEDAVILASKLSKAIQSKGSIEDALGSYGSERWSRVFSLTALANVAGGLMQWENPVACSLRNGFVIPKLVQVGSLLDHTNFASEALQSDLG</sequence>
<proteinExistence type="inferred from homology"/>
<dbReference type="Gene3D" id="3.50.50.60">
    <property type="entry name" value="FAD/NAD(P)-binding domain"/>
    <property type="match status" value="1"/>
</dbReference>
<organism evidence="5 6">
    <name type="scientific">Saponaria officinalis</name>
    <name type="common">Common soapwort</name>
    <name type="synonym">Lychnis saponaria</name>
    <dbReference type="NCBI Taxonomy" id="3572"/>
    <lineage>
        <taxon>Eukaryota</taxon>
        <taxon>Viridiplantae</taxon>
        <taxon>Streptophyta</taxon>
        <taxon>Embryophyta</taxon>
        <taxon>Tracheophyta</taxon>
        <taxon>Spermatophyta</taxon>
        <taxon>Magnoliopsida</taxon>
        <taxon>eudicotyledons</taxon>
        <taxon>Gunneridae</taxon>
        <taxon>Pentapetalae</taxon>
        <taxon>Caryophyllales</taxon>
        <taxon>Caryophyllaceae</taxon>
        <taxon>Caryophylleae</taxon>
        <taxon>Saponaria</taxon>
    </lineage>
</organism>
<name>A0AAW1KEG4_SAPOF</name>
<evidence type="ECO:0000256" key="1">
    <source>
        <dbReference type="ARBA" id="ARBA00023002"/>
    </source>
</evidence>
<dbReference type="EMBL" id="JBDFQZ010000006">
    <property type="protein sequence ID" value="KAK9716317.1"/>
    <property type="molecule type" value="Genomic_DNA"/>
</dbReference>
<keyword evidence="2" id="KW-0503">Monooxygenase</keyword>
<gene>
    <name evidence="5" type="ORF">RND81_06G225000</name>
</gene>
<accession>A0AAW1KEG4</accession>
<dbReference type="Pfam" id="PF01494">
    <property type="entry name" value="FAD_binding_3"/>
    <property type="match status" value="1"/>
</dbReference>
<dbReference type="InterPro" id="IPR044560">
    <property type="entry name" value="MOase"/>
</dbReference>
<keyword evidence="6" id="KW-1185">Reference proteome</keyword>
<dbReference type="GO" id="GO:0004497">
    <property type="term" value="F:monooxygenase activity"/>
    <property type="evidence" value="ECO:0007669"/>
    <property type="project" value="UniProtKB-KW"/>
</dbReference>
<dbReference type="InterPro" id="IPR002938">
    <property type="entry name" value="FAD-bd"/>
</dbReference>
<reference evidence="5" key="1">
    <citation type="submission" date="2024-03" db="EMBL/GenBank/DDBJ databases">
        <title>WGS assembly of Saponaria officinalis var. Norfolk2.</title>
        <authorList>
            <person name="Jenkins J."/>
            <person name="Shu S."/>
            <person name="Grimwood J."/>
            <person name="Barry K."/>
            <person name="Goodstein D."/>
            <person name="Schmutz J."/>
            <person name="Leebens-Mack J."/>
            <person name="Osbourn A."/>
        </authorList>
    </citation>
    <scope>NUCLEOTIDE SEQUENCE [LARGE SCALE GENOMIC DNA]</scope>
    <source>
        <strain evidence="5">JIC</strain>
    </source>
</reference>
<dbReference type="GO" id="GO:0071949">
    <property type="term" value="F:FAD binding"/>
    <property type="evidence" value="ECO:0007669"/>
    <property type="project" value="InterPro"/>
</dbReference>
<keyword evidence="1" id="KW-0560">Oxidoreductase</keyword>
<protein>
    <recommendedName>
        <fullName evidence="4">FAD-binding domain-containing protein</fullName>
    </recommendedName>
</protein>
<evidence type="ECO:0000256" key="2">
    <source>
        <dbReference type="ARBA" id="ARBA00023033"/>
    </source>
</evidence>
<dbReference type="PANTHER" id="PTHR45934">
    <property type="entry name" value="FAD/NAD(P)-BINDING OXIDOREDUCTASE FAMILY PROTEIN"/>
    <property type="match status" value="1"/>
</dbReference>